<dbReference type="PRINTS" id="PR00625">
    <property type="entry name" value="JDOMAIN"/>
</dbReference>
<evidence type="ECO:0000256" key="3">
    <source>
        <dbReference type="ARBA" id="ARBA00022490"/>
    </source>
</evidence>
<keyword evidence="8" id="KW-0175">Coiled coil</keyword>
<evidence type="ECO:0000259" key="9">
    <source>
        <dbReference type="PROSITE" id="PS50076"/>
    </source>
</evidence>
<dbReference type="Proteomes" id="UP000075881">
    <property type="component" value="Unassembled WGS sequence"/>
</dbReference>
<dbReference type="CDD" id="cd06257">
    <property type="entry name" value="DnaJ"/>
    <property type="match status" value="1"/>
</dbReference>
<feature type="coiled-coil region" evidence="8">
    <location>
        <begin position="156"/>
        <end position="188"/>
    </location>
</feature>
<dbReference type="Gene3D" id="1.10.287.110">
    <property type="entry name" value="DnaJ domain"/>
    <property type="match status" value="1"/>
</dbReference>
<dbReference type="Gene3D" id="3.30.70.330">
    <property type="match status" value="1"/>
</dbReference>
<keyword evidence="4 7" id="KW-0694">RNA-binding</keyword>
<keyword evidence="5" id="KW-0143">Chaperone</keyword>
<dbReference type="STRING" id="43041.A0A182JY39"/>
<evidence type="ECO:0000256" key="5">
    <source>
        <dbReference type="ARBA" id="ARBA00023186"/>
    </source>
</evidence>
<dbReference type="GO" id="GO:0000390">
    <property type="term" value="P:spliceosomal complex disassembly"/>
    <property type="evidence" value="ECO:0007669"/>
    <property type="project" value="TreeGrafter"/>
</dbReference>
<dbReference type="GO" id="GO:0005737">
    <property type="term" value="C:cytoplasm"/>
    <property type="evidence" value="ECO:0007669"/>
    <property type="project" value="UniProtKB-SubCell"/>
</dbReference>
<dbReference type="PANTHER" id="PTHR44313:SF1">
    <property type="entry name" value="DNAJ HOMOLOG SUBFAMILY C MEMBER 17"/>
    <property type="match status" value="1"/>
</dbReference>
<evidence type="ECO:0000256" key="8">
    <source>
        <dbReference type="SAM" id="Coils"/>
    </source>
</evidence>
<dbReference type="PROSITE" id="PS50076">
    <property type="entry name" value="DNAJ_2"/>
    <property type="match status" value="1"/>
</dbReference>
<dbReference type="SUPFAM" id="SSF46565">
    <property type="entry name" value="Chaperone J-domain"/>
    <property type="match status" value="1"/>
</dbReference>
<accession>A0A182JY39</accession>
<comment type="subcellular location">
    <subcellularLocation>
        <location evidence="2">Cytoplasm</location>
    </subcellularLocation>
    <subcellularLocation>
        <location evidence="1">Nucleus</location>
    </subcellularLocation>
</comment>
<feature type="coiled-coil region" evidence="8">
    <location>
        <begin position="104"/>
        <end position="131"/>
    </location>
</feature>
<keyword evidence="3" id="KW-0963">Cytoplasm</keyword>
<sequence length="331" mass="37813">MVDVKKFSDIDIYGLLEVNIAATEQEVPKAQCTIMPATFHLLILPFVLFTQIRKAYRKKALQCHPDKNPDNPKAAQLFQELSKALEILMDVSARAAYDRLLNAKKAAQLRTKQLDSKRQKLKADLEARERQAKEAATGGYKTASTKTPEELFQEEFERLRKEGSKLIQEEQELMRRQLQEELRMMQTATAPSWDPAQHRIKIRWKADKSDAENGGYTEEVLRKFLSKYGDVNALVMSPRKNGSALVEFREKDAAEMAVSFEKGRLDNPCTLEWVGEAPTKGKSKSTAGGSTITERDYESLVLRQLRQAEERKRLIEQMMKEEAETEVETAQ</sequence>
<dbReference type="Pfam" id="PF00076">
    <property type="entry name" value="RRM_1"/>
    <property type="match status" value="1"/>
</dbReference>
<evidence type="ECO:0008006" key="13">
    <source>
        <dbReference type="Google" id="ProtNLM"/>
    </source>
</evidence>
<evidence type="ECO:0000256" key="2">
    <source>
        <dbReference type="ARBA" id="ARBA00004496"/>
    </source>
</evidence>
<reference evidence="12" key="1">
    <citation type="submission" date="2013-03" db="EMBL/GenBank/DDBJ databases">
        <title>The Genome Sequence of Anopheles christyi ACHKN1017.</title>
        <authorList>
            <consortium name="The Broad Institute Genomics Platform"/>
            <person name="Neafsey D.E."/>
            <person name="Besansky N."/>
            <person name="Walker B."/>
            <person name="Young S.K."/>
            <person name="Zeng Q."/>
            <person name="Gargeya S."/>
            <person name="Fitzgerald M."/>
            <person name="Haas B."/>
            <person name="Abouelleil A."/>
            <person name="Allen A.W."/>
            <person name="Alvarado L."/>
            <person name="Arachchi H.M."/>
            <person name="Berlin A.M."/>
            <person name="Chapman S.B."/>
            <person name="Gainer-Dewar J."/>
            <person name="Goldberg J."/>
            <person name="Griggs A."/>
            <person name="Gujja S."/>
            <person name="Hansen M."/>
            <person name="Howarth C."/>
            <person name="Imamovic A."/>
            <person name="Ireland A."/>
            <person name="Larimer J."/>
            <person name="McCowan C."/>
            <person name="Murphy C."/>
            <person name="Pearson M."/>
            <person name="Poon T.W."/>
            <person name="Priest M."/>
            <person name="Roberts A."/>
            <person name="Saif S."/>
            <person name="Shea T."/>
            <person name="Sisk P."/>
            <person name="Sykes S."/>
            <person name="Wortman J."/>
            <person name="Nusbaum C."/>
            <person name="Birren B."/>
        </authorList>
    </citation>
    <scope>NUCLEOTIDE SEQUENCE [LARGE SCALE GENOMIC DNA]</scope>
    <source>
        <strain evidence="12">ACHKN1017</strain>
    </source>
</reference>
<evidence type="ECO:0000313" key="11">
    <source>
        <dbReference type="EnsemblMetazoa" id="ACHR003421-PA"/>
    </source>
</evidence>
<dbReference type="PANTHER" id="PTHR44313">
    <property type="entry name" value="DNAJ HOMOLOG SUBFAMILY C MEMBER 17"/>
    <property type="match status" value="1"/>
</dbReference>
<name>A0A182JY39_9DIPT</name>
<dbReference type="InterPro" id="IPR034254">
    <property type="entry name" value="DNAJC17_RRM"/>
</dbReference>
<dbReference type="EnsemblMetazoa" id="ACHR003421-RA">
    <property type="protein sequence ID" value="ACHR003421-PA"/>
    <property type="gene ID" value="ACHR003421"/>
</dbReference>
<evidence type="ECO:0000256" key="4">
    <source>
        <dbReference type="ARBA" id="ARBA00022884"/>
    </source>
</evidence>
<feature type="domain" description="RRM" evidence="10">
    <location>
        <begin position="217"/>
        <end position="267"/>
    </location>
</feature>
<dbReference type="InterPro" id="IPR052094">
    <property type="entry name" value="Pre-mRNA-splicing_ERAD"/>
</dbReference>
<evidence type="ECO:0000256" key="1">
    <source>
        <dbReference type="ARBA" id="ARBA00004123"/>
    </source>
</evidence>
<evidence type="ECO:0000259" key="10">
    <source>
        <dbReference type="PROSITE" id="PS50102"/>
    </source>
</evidence>
<dbReference type="InterPro" id="IPR000504">
    <property type="entry name" value="RRM_dom"/>
</dbReference>
<dbReference type="InterPro" id="IPR036869">
    <property type="entry name" value="J_dom_sf"/>
</dbReference>
<reference evidence="11" key="2">
    <citation type="submission" date="2020-05" db="UniProtKB">
        <authorList>
            <consortium name="EnsemblMetazoa"/>
        </authorList>
    </citation>
    <scope>IDENTIFICATION</scope>
    <source>
        <strain evidence="11">ACHKN1017</strain>
    </source>
</reference>
<dbReference type="Pfam" id="PF00226">
    <property type="entry name" value="DnaJ"/>
    <property type="match status" value="1"/>
</dbReference>
<keyword evidence="6" id="KW-0539">Nucleus</keyword>
<protein>
    <recommendedName>
        <fullName evidence="13">J domain-containing protein</fullName>
    </recommendedName>
</protein>
<dbReference type="AlphaFoldDB" id="A0A182JY39"/>
<dbReference type="InterPro" id="IPR012677">
    <property type="entry name" value="Nucleotide-bd_a/b_plait_sf"/>
</dbReference>
<dbReference type="InterPro" id="IPR035979">
    <property type="entry name" value="RBD_domain_sf"/>
</dbReference>
<dbReference type="GO" id="GO:0005681">
    <property type="term" value="C:spliceosomal complex"/>
    <property type="evidence" value="ECO:0007669"/>
    <property type="project" value="TreeGrafter"/>
</dbReference>
<dbReference type="SUPFAM" id="SSF54928">
    <property type="entry name" value="RNA-binding domain, RBD"/>
    <property type="match status" value="1"/>
</dbReference>
<evidence type="ECO:0000313" key="12">
    <source>
        <dbReference type="Proteomes" id="UP000075881"/>
    </source>
</evidence>
<dbReference type="SMART" id="SM00271">
    <property type="entry name" value="DnaJ"/>
    <property type="match status" value="1"/>
</dbReference>
<dbReference type="GO" id="GO:0003723">
    <property type="term" value="F:RNA binding"/>
    <property type="evidence" value="ECO:0007669"/>
    <property type="project" value="UniProtKB-UniRule"/>
</dbReference>
<evidence type="ECO:0000256" key="6">
    <source>
        <dbReference type="ARBA" id="ARBA00023242"/>
    </source>
</evidence>
<dbReference type="InterPro" id="IPR001623">
    <property type="entry name" value="DnaJ_domain"/>
</dbReference>
<dbReference type="CDD" id="cd12429">
    <property type="entry name" value="RRM_DNAJC17"/>
    <property type="match status" value="1"/>
</dbReference>
<dbReference type="PROSITE" id="PS50102">
    <property type="entry name" value="RRM"/>
    <property type="match status" value="1"/>
</dbReference>
<evidence type="ECO:0000256" key="7">
    <source>
        <dbReference type="PROSITE-ProRule" id="PRU00176"/>
    </source>
</evidence>
<keyword evidence="12" id="KW-1185">Reference proteome</keyword>
<proteinExistence type="predicted"/>
<dbReference type="VEuPathDB" id="VectorBase:ACHR003421"/>
<organism evidence="11 12">
    <name type="scientific">Anopheles christyi</name>
    <dbReference type="NCBI Taxonomy" id="43041"/>
    <lineage>
        <taxon>Eukaryota</taxon>
        <taxon>Metazoa</taxon>
        <taxon>Ecdysozoa</taxon>
        <taxon>Arthropoda</taxon>
        <taxon>Hexapoda</taxon>
        <taxon>Insecta</taxon>
        <taxon>Pterygota</taxon>
        <taxon>Neoptera</taxon>
        <taxon>Endopterygota</taxon>
        <taxon>Diptera</taxon>
        <taxon>Nematocera</taxon>
        <taxon>Culicoidea</taxon>
        <taxon>Culicidae</taxon>
        <taxon>Anophelinae</taxon>
        <taxon>Anopheles</taxon>
    </lineage>
</organism>
<feature type="domain" description="J" evidence="9">
    <location>
        <begin position="11"/>
        <end position="101"/>
    </location>
</feature>